<accession>A0A921SPA2</accession>
<dbReference type="InterPro" id="IPR029052">
    <property type="entry name" value="Metallo-depent_PP-like"/>
</dbReference>
<dbReference type="InterPro" id="IPR004843">
    <property type="entry name" value="Calcineurin-like_PHP"/>
</dbReference>
<comment type="caution">
    <text evidence="4">The sequence shown here is derived from an EMBL/GenBank/DDBJ whole genome shotgun (WGS) entry which is preliminary data.</text>
</comment>
<proteinExistence type="predicted"/>
<feature type="region of interest" description="Disordered" evidence="1">
    <location>
        <begin position="524"/>
        <end position="545"/>
    </location>
</feature>
<keyword evidence="2" id="KW-0472">Membrane</keyword>
<protein>
    <submittedName>
        <fullName evidence="4">Metallophosphoesterase</fullName>
    </submittedName>
</protein>
<dbReference type="AlphaFoldDB" id="A0A921SPA2"/>
<dbReference type="EMBL" id="DYUK01000299">
    <property type="protein sequence ID" value="HJG81325.1"/>
    <property type="molecule type" value="Genomic_DNA"/>
</dbReference>
<reference evidence="4" key="1">
    <citation type="journal article" date="2021" name="PeerJ">
        <title>Extensive microbial diversity within the chicken gut microbiome revealed by metagenomics and culture.</title>
        <authorList>
            <person name="Gilroy R."/>
            <person name="Ravi A."/>
            <person name="Getino M."/>
            <person name="Pursley I."/>
            <person name="Horton D.L."/>
            <person name="Alikhan N.F."/>
            <person name="Baker D."/>
            <person name="Gharbi K."/>
            <person name="Hall N."/>
            <person name="Watson M."/>
            <person name="Adriaenssens E.M."/>
            <person name="Foster-Nyarko E."/>
            <person name="Jarju S."/>
            <person name="Secka A."/>
            <person name="Antonio M."/>
            <person name="Oren A."/>
            <person name="Chaudhuri R.R."/>
            <person name="La Ragione R."/>
            <person name="Hildebrand F."/>
            <person name="Pallen M.J."/>
        </authorList>
    </citation>
    <scope>NUCLEOTIDE SEQUENCE</scope>
    <source>
        <strain evidence="4">ChiGjej5B5-7349</strain>
    </source>
</reference>
<evidence type="ECO:0000259" key="3">
    <source>
        <dbReference type="Pfam" id="PF00149"/>
    </source>
</evidence>
<evidence type="ECO:0000256" key="1">
    <source>
        <dbReference type="SAM" id="MobiDB-lite"/>
    </source>
</evidence>
<dbReference type="SUPFAM" id="SSF56300">
    <property type="entry name" value="Metallo-dependent phosphatases"/>
    <property type="match status" value="1"/>
</dbReference>
<sequence length="545" mass="56461">MRAPRLSYGRALTAWRGGLLRPRTVLRSLLVLLCCLVIVAPWAALSAETDGTFGPHEAHYSVTGDAAVEVDLGPLGAVVVPADGLLPLGLGVHVAVGEIPVESGVGGTTIDALGGDLTAYAALFSDPGAHARTIAIDLGQDMALRAAAGVLVLVALLVGGRALAGAAGRTGRISGRRPRLRAGAATAGLAVLGGALLVPLEPPRAIESDPVFIGTPLAGAQVTGRLGGVVDEAAQAAADLIRENDEFYGTVRGELAAAWPQRPVGTRLGAGPLHGLANPQPADLATIVWTSDIHCQTGMSRVIGDVVRWSDADLHIDGGDVTMTGTDAENVCVDSLAQALPDDVPTAFVKGNHDSRDTVRRAREVGWTVLDGEPVEVAGLTLLGAGDPRRTVFPSGDVLETGETAEEFTGRVAQTACAAEEDLLVIHDPRHAEPALQEGCADYGLHGHWHRRVEPEQWGAGVRTVGSTTGGALADALTPGPLKMPAEMSILRYDRTTGQLVDVQYLTVGMDASVEFSPWVPAPQSGPLIEVRPEPPVETDADGST</sequence>
<reference evidence="4" key="2">
    <citation type="submission" date="2021-09" db="EMBL/GenBank/DDBJ databases">
        <authorList>
            <person name="Gilroy R."/>
        </authorList>
    </citation>
    <scope>NUCLEOTIDE SEQUENCE</scope>
    <source>
        <strain evidence="4">ChiGjej5B5-7349</strain>
    </source>
</reference>
<feature type="domain" description="Calcineurin-like phosphoesterase" evidence="3">
    <location>
        <begin position="286"/>
        <end position="451"/>
    </location>
</feature>
<dbReference type="Proteomes" id="UP000784435">
    <property type="component" value="Unassembled WGS sequence"/>
</dbReference>
<evidence type="ECO:0000313" key="4">
    <source>
        <dbReference type="EMBL" id="HJG81325.1"/>
    </source>
</evidence>
<evidence type="ECO:0000313" key="5">
    <source>
        <dbReference type="Proteomes" id="UP000784435"/>
    </source>
</evidence>
<feature type="transmembrane region" description="Helical" evidence="2">
    <location>
        <begin position="180"/>
        <end position="200"/>
    </location>
</feature>
<evidence type="ECO:0000256" key="2">
    <source>
        <dbReference type="SAM" id="Phobius"/>
    </source>
</evidence>
<gene>
    <name evidence="4" type="ORF">K8V08_13035</name>
</gene>
<name>A0A921SPA2_9MICO</name>
<dbReference type="Pfam" id="PF00149">
    <property type="entry name" value="Metallophos"/>
    <property type="match status" value="1"/>
</dbReference>
<organism evidence="4 5">
    <name type="scientific">Brevibacterium senegalense</name>
    <dbReference type="NCBI Taxonomy" id="1033736"/>
    <lineage>
        <taxon>Bacteria</taxon>
        <taxon>Bacillati</taxon>
        <taxon>Actinomycetota</taxon>
        <taxon>Actinomycetes</taxon>
        <taxon>Micrococcales</taxon>
        <taxon>Brevibacteriaceae</taxon>
        <taxon>Brevibacterium</taxon>
    </lineage>
</organism>
<keyword evidence="2" id="KW-0812">Transmembrane</keyword>
<dbReference type="GO" id="GO:0016787">
    <property type="term" value="F:hydrolase activity"/>
    <property type="evidence" value="ECO:0007669"/>
    <property type="project" value="InterPro"/>
</dbReference>
<dbReference type="Gene3D" id="3.60.21.10">
    <property type="match status" value="1"/>
</dbReference>
<keyword evidence="2" id="KW-1133">Transmembrane helix</keyword>
<feature type="transmembrane region" description="Helical" evidence="2">
    <location>
        <begin position="146"/>
        <end position="168"/>
    </location>
</feature>